<dbReference type="InterPro" id="IPR023186">
    <property type="entry name" value="IUNH"/>
</dbReference>
<dbReference type="RefSeq" id="WP_187720438.1">
    <property type="nucleotide sequence ID" value="NZ_BAABBL010000028.1"/>
</dbReference>
<dbReference type="GO" id="GO:0006152">
    <property type="term" value="P:purine nucleoside catabolic process"/>
    <property type="evidence" value="ECO:0007669"/>
    <property type="project" value="TreeGrafter"/>
</dbReference>
<evidence type="ECO:0000256" key="1">
    <source>
        <dbReference type="ARBA" id="ARBA00022801"/>
    </source>
</evidence>
<evidence type="ECO:0000313" key="5">
    <source>
        <dbReference type="Proteomes" id="UP000516117"/>
    </source>
</evidence>
<dbReference type="Pfam" id="PF01156">
    <property type="entry name" value="IU_nuc_hydro"/>
    <property type="match status" value="1"/>
</dbReference>
<dbReference type="EMBL" id="CP060789">
    <property type="protein sequence ID" value="QNP55303.1"/>
    <property type="molecule type" value="Genomic_DNA"/>
</dbReference>
<dbReference type="PANTHER" id="PTHR12304">
    <property type="entry name" value="INOSINE-URIDINE PREFERRING NUCLEOSIDE HYDROLASE"/>
    <property type="match status" value="1"/>
</dbReference>
<dbReference type="Gene3D" id="3.90.245.10">
    <property type="entry name" value="Ribonucleoside hydrolase-like"/>
    <property type="match status" value="1"/>
</dbReference>
<protein>
    <submittedName>
        <fullName evidence="4">Nucleoside hydrolase</fullName>
    </submittedName>
</protein>
<evidence type="ECO:0000256" key="2">
    <source>
        <dbReference type="ARBA" id="ARBA00023295"/>
    </source>
</evidence>
<name>A0A7H0H437_9ACTN</name>
<keyword evidence="1 4" id="KW-0378">Hydrolase</keyword>
<evidence type="ECO:0000313" key="4">
    <source>
        <dbReference type="EMBL" id="QNP55303.1"/>
    </source>
</evidence>
<keyword evidence="5" id="KW-1185">Reference proteome</keyword>
<dbReference type="AlphaFoldDB" id="A0A7H0H437"/>
<dbReference type="GO" id="GO:0008477">
    <property type="term" value="F:purine nucleosidase activity"/>
    <property type="evidence" value="ECO:0007669"/>
    <property type="project" value="TreeGrafter"/>
</dbReference>
<dbReference type="InterPro" id="IPR036452">
    <property type="entry name" value="Ribo_hydro-like"/>
</dbReference>
<dbReference type="KEGG" id="tdf:H9L22_13870"/>
<gene>
    <name evidence="4" type="ORF">H9L22_13870</name>
</gene>
<dbReference type="Proteomes" id="UP000516117">
    <property type="component" value="Chromosome"/>
</dbReference>
<dbReference type="InterPro" id="IPR001910">
    <property type="entry name" value="Inosine/uridine_hydrolase_dom"/>
</dbReference>
<organism evidence="4 5">
    <name type="scientific">Tessaracoccus defluvii</name>
    <dbReference type="NCBI Taxonomy" id="1285901"/>
    <lineage>
        <taxon>Bacteria</taxon>
        <taxon>Bacillati</taxon>
        <taxon>Actinomycetota</taxon>
        <taxon>Actinomycetes</taxon>
        <taxon>Propionibacteriales</taxon>
        <taxon>Propionibacteriaceae</taxon>
        <taxon>Tessaracoccus</taxon>
    </lineage>
</organism>
<feature type="domain" description="Inosine/uridine-preferring nucleoside hydrolase" evidence="3">
    <location>
        <begin position="8"/>
        <end position="311"/>
    </location>
</feature>
<accession>A0A7H0H437</accession>
<sequence>MPTPALPVILDTDLAMGVPGSDIDDGFALALALADPGLDLVAVTCVGGNADVESAVLLAKELLELLDRRHVPVHRGAAAPLCHPELRRGAPEQIRAAFGRHEADPGPAAARIAELVSERPGEITIVAIGPLTNLAAAISLNPDLPTQVREVVIMGGVYFGHTHELRRPGEFNFLIDPEAANAVLRSGAPIRLVGLDVTSRVRLTRAEAEAMAAEGRGFQRFAGRYTTAWIDHLAERHPSALGAGESCALHDPLAVAVVTRPDLVDWVPAHVTVLDGTSVGRGAAITDLLGAPDPPSPNARVARAVDAEGFRDHFFSTSRALDAKD</sequence>
<dbReference type="GO" id="GO:0005829">
    <property type="term" value="C:cytosol"/>
    <property type="evidence" value="ECO:0007669"/>
    <property type="project" value="TreeGrafter"/>
</dbReference>
<dbReference type="SUPFAM" id="SSF53590">
    <property type="entry name" value="Nucleoside hydrolase"/>
    <property type="match status" value="1"/>
</dbReference>
<proteinExistence type="predicted"/>
<dbReference type="PANTHER" id="PTHR12304:SF4">
    <property type="entry name" value="URIDINE NUCLEOSIDASE"/>
    <property type="match status" value="1"/>
</dbReference>
<evidence type="ECO:0000259" key="3">
    <source>
        <dbReference type="Pfam" id="PF01156"/>
    </source>
</evidence>
<reference evidence="4 5" key="1">
    <citation type="submission" date="2020-08" db="EMBL/GenBank/DDBJ databases">
        <title>Genome sequence of Tessaracoccus defluvii JCM 17540T.</title>
        <authorList>
            <person name="Hyun D.-W."/>
            <person name="Bae J.-W."/>
        </authorList>
    </citation>
    <scope>NUCLEOTIDE SEQUENCE [LARGE SCALE GENOMIC DNA]</scope>
    <source>
        <strain evidence="4 5">JCM 17540</strain>
    </source>
</reference>
<keyword evidence="2" id="KW-0326">Glycosidase</keyword>